<dbReference type="GO" id="GO:0022857">
    <property type="term" value="F:transmembrane transporter activity"/>
    <property type="evidence" value="ECO:0007669"/>
    <property type="project" value="TreeGrafter"/>
</dbReference>
<sequence>MARETAVSLENVRKTYRIGEPVHALDGVSLAVSRGSYTAIMGPSGSGKSTLMNLVGCLDTPTAGEVVVGGRPVGELGDRERTRLRGTEVGFVFQTFNLMPRLNALENVALPQLFQGIDRAERRERARDLLERVGLGDRADHLPNELSGGQRQRVALARALVNDPAIVLADEPSGNLDTDTEADILDLFDEFHAAGTTMLVVTHERHVADRADRIVHLLDGNIERIEDLERGDESESAVDPGRGTETTSDADADAETGSPTGRREADSE</sequence>
<dbReference type="Pfam" id="PF00005">
    <property type="entry name" value="ABC_tran"/>
    <property type="match status" value="1"/>
</dbReference>
<dbReference type="InterPro" id="IPR017871">
    <property type="entry name" value="ABC_transporter-like_CS"/>
</dbReference>
<dbReference type="InterPro" id="IPR003593">
    <property type="entry name" value="AAA+_ATPase"/>
</dbReference>
<dbReference type="InterPro" id="IPR015854">
    <property type="entry name" value="ABC_transpr_LolD-like"/>
</dbReference>
<dbReference type="Gene3D" id="3.40.50.300">
    <property type="entry name" value="P-loop containing nucleotide triphosphate hydrolases"/>
    <property type="match status" value="1"/>
</dbReference>
<evidence type="ECO:0000256" key="3">
    <source>
        <dbReference type="ARBA" id="ARBA00022840"/>
    </source>
</evidence>
<dbReference type="GO" id="GO:0098796">
    <property type="term" value="C:membrane protein complex"/>
    <property type="evidence" value="ECO:0007669"/>
    <property type="project" value="UniProtKB-ARBA"/>
</dbReference>
<dbReference type="PATRIC" id="fig|1227494.3.peg.2822"/>
<dbReference type="PROSITE" id="PS50893">
    <property type="entry name" value="ABC_TRANSPORTER_2"/>
    <property type="match status" value="1"/>
</dbReference>
<evidence type="ECO:0000256" key="2">
    <source>
        <dbReference type="ARBA" id="ARBA00022741"/>
    </source>
</evidence>
<dbReference type="RefSeq" id="WP_007110064.1">
    <property type="nucleotide sequence ID" value="NZ_AOIK01000035.1"/>
</dbReference>
<reference evidence="6 7" key="1">
    <citation type="journal article" date="2014" name="PLoS Genet.">
        <title>Phylogenetically driven sequencing of extremely halophilic archaea reveals strategies for static and dynamic osmo-response.</title>
        <authorList>
            <person name="Becker E.A."/>
            <person name="Seitzer P.M."/>
            <person name="Tritt A."/>
            <person name="Larsen D."/>
            <person name="Krusor M."/>
            <person name="Yao A.I."/>
            <person name="Wu D."/>
            <person name="Madern D."/>
            <person name="Eisen J.A."/>
            <person name="Darling A.E."/>
            <person name="Facciotti M.T."/>
        </authorList>
    </citation>
    <scope>NUCLEOTIDE SEQUENCE [LARGE SCALE GENOMIC DNA]</scope>
    <source>
        <strain evidence="6 7">JCM 12890</strain>
    </source>
</reference>
<dbReference type="Proteomes" id="UP000011511">
    <property type="component" value="Unassembled WGS sequence"/>
</dbReference>
<organism evidence="6 7">
    <name type="scientific">Natrinema altunense (strain JCM 12890 / CGMCC 1.3731 / AJ2)</name>
    <dbReference type="NCBI Taxonomy" id="1227494"/>
    <lineage>
        <taxon>Archaea</taxon>
        <taxon>Methanobacteriati</taxon>
        <taxon>Methanobacteriota</taxon>
        <taxon>Stenosarchaea group</taxon>
        <taxon>Halobacteria</taxon>
        <taxon>Halobacteriales</taxon>
        <taxon>Natrialbaceae</taxon>
        <taxon>Natrinema</taxon>
    </lineage>
</organism>
<dbReference type="EMBL" id="AOIK01000035">
    <property type="protein sequence ID" value="ELY84486.1"/>
    <property type="molecule type" value="Genomic_DNA"/>
</dbReference>
<dbReference type="FunFam" id="3.40.50.300:FF:000032">
    <property type="entry name" value="Export ABC transporter ATP-binding protein"/>
    <property type="match status" value="1"/>
</dbReference>
<keyword evidence="3" id="KW-0067">ATP-binding</keyword>
<evidence type="ECO:0000313" key="7">
    <source>
        <dbReference type="Proteomes" id="UP000011511"/>
    </source>
</evidence>
<dbReference type="GO" id="GO:0005524">
    <property type="term" value="F:ATP binding"/>
    <property type="evidence" value="ECO:0007669"/>
    <property type="project" value="UniProtKB-KW"/>
</dbReference>
<dbReference type="SUPFAM" id="SSF52540">
    <property type="entry name" value="P-loop containing nucleoside triphosphate hydrolases"/>
    <property type="match status" value="1"/>
</dbReference>
<evidence type="ECO:0000256" key="1">
    <source>
        <dbReference type="ARBA" id="ARBA00022448"/>
    </source>
</evidence>
<dbReference type="SMART" id="SM00382">
    <property type="entry name" value="AAA"/>
    <property type="match status" value="1"/>
</dbReference>
<keyword evidence="1" id="KW-0813">Transport</keyword>
<dbReference type="GO" id="GO:0005886">
    <property type="term" value="C:plasma membrane"/>
    <property type="evidence" value="ECO:0007669"/>
    <property type="project" value="TreeGrafter"/>
</dbReference>
<accession>L9ZEM6</accession>
<dbReference type="GO" id="GO:0016887">
    <property type="term" value="F:ATP hydrolysis activity"/>
    <property type="evidence" value="ECO:0007669"/>
    <property type="project" value="InterPro"/>
</dbReference>
<proteinExistence type="predicted"/>
<protein>
    <submittedName>
        <fullName evidence="6">ABC transporter-related protein</fullName>
    </submittedName>
</protein>
<evidence type="ECO:0000256" key="4">
    <source>
        <dbReference type="SAM" id="MobiDB-lite"/>
    </source>
</evidence>
<dbReference type="InterPro" id="IPR003439">
    <property type="entry name" value="ABC_transporter-like_ATP-bd"/>
</dbReference>
<feature type="domain" description="ABC transporter" evidence="5">
    <location>
        <begin position="7"/>
        <end position="244"/>
    </location>
</feature>
<dbReference type="CDD" id="cd03255">
    <property type="entry name" value="ABC_MJ0796_LolCDE_FtsE"/>
    <property type="match status" value="1"/>
</dbReference>
<dbReference type="eggNOG" id="arCOG00922">
    <property type="taxonomic scope" value="Archaea"/>
</dbReference>
<name>L9ZEM6_NATA2</name>
<comment type="caution">
    <text evidence="6">The sequence shown here is derived from an EMBL/GenBank/DDBJ whole genome shotgun (WGS) entry which is preliminary data.</text>
</comment>
<dbReference type="InterPro" id="IPR017911">
    <property type="entry name" value="MacB-like_ATP-bd"/>
</dbReference>
<dbReference type="AlphaFoldDB" id="L9ZEM6"/>
<dbReference type="InterPro" id="IPR027417">
    <property type="entry name" value="P-loop_NTPase"/>
</dbReference>
<keyword evidence="2" id="KW-0547">Nucleotide-binding</keyword>
<evidence type="ECO:0000259" key="5">
    <source>
        <dbReference type="PROSITE" id="PS50893"/>
    </source>
</evidence>
<keyword evidence="7" id="KW-1185">Reference proteome</keyword>
<evidence type="ECO:0000313" key="6">
    <source>
        <dbReference type="EMBL" id="ELY84486.1"/>
    </source>
</evidence>
<dbReference type="PANTHER" id="PTHR24220">
    <property type="entry name" value="IMPORT ATP-BINDING PROTEIN"/>
    <property type="match status" value="1"/>
</dbReference>
<dbReference type="PANTHER" id="PTHR24220:SF86">
    <property type="entry name" value="ABC TRANSPORTER ABCH.1"/>
    <property type="match status" value="1"/>
</dbReference>
<dbReference type="PROSITE" id="PS00211">
    <property type="entry name" value="ABC_TRANSPORTER_1"/>
    <property type="match status" value="1"/>
</dbReference>
<feature type="region of interest" description="Disordered" evidence="4">
    <location>
        <begin position="226"/>
        <end position="268"/>
    </location>
</feature>
<gene>
    <name evidence="6" type="ORF">C485_14050</name>
</gene>